<dbReference type="AlphaFoldDB" id="A0A4Y2LUN6"/>
<evidence type="ECO:0000313" key="1">
    <source>
        <dbReference type="EMBL" id="GBN18209.1"/>
    </source>
</evidence>
<reference evidence="1 2" key="1">
    <citation type="journal article" date="2019" name="Sci. Rep.">
        <title>Orb-weaving spider Araneus ventricosus genome elucidates the spidroin gene catalogue.</title>
        <authorList>
            <person name="Kono N."/>
            <person name="Nakamura H."/>
            <person name="Ohtoshi R."/>
            <person name="Moran D.A.P."/>
            <person name="Shinohara A."/>
            <person name="Yoshida Y."/>
            <person name="Fujiwara M."/>
            <person name="Mori M."/>
            <person name="Tomita M."/>
            <person name="Arakawa K."/>
        </authorList>
    </citation>
    <scope>NUCLEOTIDE SEQUENCE [LARGE SCALE GENOMIC DNA]</scope>
</reference>
<organism evidence="1 2">
    <name type="scientific">Araneus ventricosus</name>
    <name type="common">Orbweaver spider</name>
    <name type="synonym">Epeira ventricosa</name>
    <dbReference type="NCBI Taxonomy" id="182803"/>
    <lineage>
        <taxon>Eukaryota</taxon>
        <taxon>Metazoa</taxon>
        <taxon>Ecdysozoa</taxon>
        <taxon>Arthropoda</taxon>
        <taxon>Chelicerata</taxon>
        <taxon>Arachnida</taxon>
        <taxon>Araneae</taxon>
        <taxon>Araneomorphae</taxon>
        <taxon>Entelegynae</taxon>
        <taxon>Araneoidea</taxon>
        <taxon>Araneidae</taxon>
        <taxon>Araneus</taxon>
    </lineage>
</organism>
<dbReference type="OrthoDB" id="5967017at2759"/>
<dbReference type="EMBL" id="BGPR01006350">
    <property type="protein sequence ID" value="GBN18209.1"/>
    <property type="molecule type" value="Genomic_DNA"/>
</dbReference>
<proteinExistence type="predicted"/>
<accession>A0A4Y2LUN6</accession>
<evidence type="ECO:0000313" key="2">
    <source>
        <dbReference type="Proteomes" id="UP000499080"/>
    </source>
</evidence>
<keyword evidence="2" id="KW-1185">Reference proteome</keyword>
<comment type="caution">
    <text evidence="1">The sequence shown here is derived from an EMBL/GenBank/DDBJ whole genome shotgun (WGS) entry which is preliminary data.</text>
</comment>
<name>A0A4Y2LUN6_ARAVE</name>
<dbReference type="Proteomes" id="UP000499080">
    <property type="component" value="Unassembled WGS sequence"/>
</dbReference>
<sequence length="185" mass="21829">MDVTKLKTQRKALRTSFTICAKNIEEELVKEAPNVNQLSISKAQIEDKFTRLEKCQTEITNLILKDKDAERAYEEDFLSAEKYRDKFSELCAQIRRLSMKETETKEFSEKGKLKLPKIELKKFTGDSKEFLFFWSQFRKIHEDTSIPNEDKMQYHLQDVMPETKAARVVESSRLQPRTIQRQLLS</sequence>
<protein>
    <submittedName>
        <fullName evidence="1">Uncharacterized protein</fullName>
    </submittedName>
</protein>
<gene>
    <name evidence="1" type="ORF">AVEN_271358_1</name>
</gene>